<feature type="domain" description="Cthe-2314-like HEPN" evidence="1">
    <location>
        <begin position="55"/>
        <end position="240"/>
    </location>
</feature>
<reference evidence="3 4" key="1">
    <citation type="submission" date="2018-06" db="EMBL/GenBank/DDBJ databases">
        <authorList>
            <consortium name="Pathogen Informatics"/>
            <person name="Doyle S."/>
        </authorList>
    </citation>
    <scope>NUCLEOTIDE SEQUENCE [LARGE SCALE GENOMIC DNA]</scope>
    <source>
        <strain evidence="3 4">NCTC12413</strain>
    </source>
</reference>
<evidence type="ECO:0000313" key="4">
    <source>
        <dbReference type="Proteomes" id="UP000254956"/>
    </source>
</evidence>
<proteinExistence type="predicted"/>
<sequence length="245" mass="29094">MTIIIHPLQHIESANMNDLDDQIPFNYSILENLYFDFEKTDSFFDLTKSYEIDYWKNMLFNRMNLLIRNYTYTMFYYNQGIPDEVWYKSPGSKGQSVELFPDFKEEDYTKQFNFNYFSEYFFLQGFSIFELLGHIIVNIYDIQLKKNEISFHKAINKLKEKDLVKFYALDKIRNSNEFDDAAKHRHNITHNQHPQFISSGITKCENGIVTAGVGNYTTSQKVKEIMDGMLMCLEKTIEIINKNKD</sequence>
<evidence type="ECO:0000313" key="2">
    <source>
        <dbReference type="EMBL" id="GEP99424.1"/>
    </source>
</evidence>
<name>A0A380BRY7_9STAP</name>
<accession>A0A380BRY7</accession>
<dbReference type="Pfam" id="PF18730">
    <property type="entry name" value="HEPN_Cthe2314"/>
    <property type="match status" value="1"/>
</dbReference>
<evidence type="ECO:0000313" key="5">
    <source>
        <dbReference type="Proteomes" id="UP000321598"/>
    </source>
</evidence>
<protein>
    <recommendedName>
        <fullName evidence="1">Cthe-2314-like HEPN domain-containing protein</fullName>
    </recommendedName>
</protein>
<evidence type="ECO:0000313" key="3">
    <source>
        <dbReference type="EMBL" id="SUJ06033.1"/>
    </source>
</evidence>
<dbReference type="OrthoDB" id="2082550at2"/>
<evidence type="ECO:0000259" key="1">
    <source>
        <dbReference type="Pfam" id="PF18730"/>
    </source>
</evidence>
<keyword evidence="5" id="KW-1185">Reference proteome</keyword>
<dbReference type="InterPro" id="IPR041394">
    <property type="entry name" value="HEPN_Cthe2314"/>
</dbReference>
<dbReference type="EMBL" id="UGZE01000001">
    <property type="protein sequence ID" value="SUJ06033.1"/>
    <property type="molecule type" value="Genomic_DNA"/>
</dbReference>
<dbReference type="EMBL" id="BKAV01000002">
    <property type="protein sequence ID" value="GEP99424.1"/>
    <property type="molecule type" value="Genomic_DNA"/>
</dbReference>
<dbReference type="Proteomes" id="UP000321598">
    <property type="component" value="Unassembled WGS sequence"/>
</dbReference>
<organism evidence="3 4">
    <name type="scientific">Staphylococcus arlettae</name>
    <dbReference type="NCBI Taxonomy" id="29378"/>
    <lineage>
        <taxon>Bacteria</taxon>
        <taxon>Bacillati</taxon>
        <taxon>Bacillota</taxon>
        <taxon>Bacilli</taxon>
        <taxon>Bacillales</taxon>
        <taxon>Staphylococcaceae</taxon>
        <taxon>Staphylococcus</taxon>
    </lineage>
</organism>
<dbReference type="RefSeq" id="WP_103388681.1">
    <property type="nucleotide sequence ID" value="NZ_BKAV01000002.1"/>
</dbReference>
<gene>
    <name evidence="3" type="ORF">NCTC12413_00033</name>
    <name evidence="2" type="ORF">SAR03_04620</name>
</gene>
<reference evidence="2 5" key="2">
    <citation type="submission" date="2019-07" db="EMBL/GenBank/DDBJ databases">
        <title>Whole genome shotgun sequence of Staphylococcus arlettae NBRC 109765.</title>
        <authorList>
            <person name="Hosoyama A."/>
            <person name="Uohara A."/>
            <person name="Ohji S."/>
            <person name="Ichikawa N."/>
        </authorList>
    </citation>
    <scope>NUCLEOTIDE SEQUENCE [LARGE SCALE GENOMIC DNA]</scope>
    <source>
        <strain evidence="2 5">NBRC 109765</strain>
    </source>
</reference>
<dbReference type="Proteomes" id="UP000254956">
    <property type="component" value="Unassembled WGS sequence"/>
</dbReference>
<dbReference type="AlphaFoldDB" id="A0A380BRY7"/>